<dbReference type="PROSITE" id="PS51257">
    <property type="entry name" value="PROKAR_LIPOPROTEIN"/>
    <property type="match status" value="1"/>
</dbReference>
<keyword evidence="1" id="KW-0732">Signal</keyword>
<feature type="chain" id="PRO_5019515002" description="Lipocalin-like domain-containing protein" evidence="1">
    <location>
        <begin position="26"/>
        <end position="249"/>
    </location>
</feature>
<reference evidence="2 3" key="1">
    <citation type="submission" date="2018-11" db="EMBL/GenBank/DDBJ databases">
        <title>Chryseotalea sanarue gen. nov., sp., nov., a member of the family Cytophagaceae, isolated from a brackish lake in Hamamatsu Japan.</title>
        <authorList>
            <person name="Maejima Y."/>
            <person name="Iino T."/>
            <person name="Muraguchi Y."/>
            <person name="Fukuda K."/>
            <person name="Ohkuma M."/>
            <person name="Moriuchi R."/>
            <person name="Dohra H."/>
            <person name="Kimbara K."/>
            <person name="Shintani M."/>
        </authorList>
    </citation>
    <scope>NUCLEOTIDE SEQUENCE [LARGE SCALE GENOMIC DNA]</scope>
    <source>
        <strain evidence="2 3">Ys</strain>
    </source>
</reference>
<organism evidence="2 3">
    <name type="scientific">Chryseotalea sanaruensis</name>
    <dbReference type="NCBI Taxonomy" id="2482724"/>
    <lineage>
        <taxon>Bacteria</taxon>
        <taxon>Pseudomonadati</taxon>
        <taxon>Bacteroidota</taxon>
        <taxon>Cytophagia</taxon>
        <taxon>Cytophagales</taxon>
        <taxon>Chryseotaleaceae</taxon>
        <taxon>Chryseotalea</taxon>
    </lineage>
</organism>
<gene>
    <name evidence="2" type="ORF">SanaruYs_24740</name>
</gene>
<dbReference type="OrthoDB" id="1426214at2"/>
<dbReference type="Gene3D" id="2.60.40.2030">
    <property type="match status" value="1"/>
</dbReference>
<evidence type="ECO:0000313" key="2">
    <source>
        <dbReference type="EMBL" id="GCC52238.1"/>
    </source>
</evidence>
<dbReference type="Proteomes" id="UP000288227">
    <property type="component" value="Unassembled WGS sequence"/>
</dbReference>
<dbReference type="SUPFAM" id="SSF141072">
    <property type="entry name" value="CalX-like"/>
    <property type="match status" value="1"/>
</dbReference>
<dbReference type="InterPro" id="IPR038081">
    <property type="entry name" value="CalX-like_sf"/>
</dbReference>
<evidence type="ECO:0000313" key="3">
    <source>
        <dbReference type="Proteomes" id="UP000288227"/>
    </source>
</evidence>
<evidence type="ECO:0008006" key="4">
    <source>
        <dbReference type="Google" id="ProtNLM"/>
    </source>
</evidence>
<dbReference type="EMBL" id="BHXQ01000004">
    <property type="protein sequence ID" value="GCC52238.1"/>
    <property type="molecule type" value="Genomic_DNA"/>
</dbReference>
<sequence>MKKNKLLNRLLLTLALPIVIMSSCDDEDGAAGYSTDFAAIGSSYYEADGTGIVTIAFRNANPSFVEGVEFELGGTAVEGEDYEFIGVTAEGVQLRILDDNKFEPNETIRVQMSSTGNNIHIVTIASNCEDTEDPYLEYFQGDWNATEFYCGLGVTTGSCDYGPYVIHLLQDSEDPTRFTFDNLYDSGCDAYMIFDVAEGTVYFPNQAPCDSDLTNSSGTFTIDECNDATTLTINLNFDGGDWIYYFQKL</sequence>
<feature type="signal peptide" evidence="1">
    <location>
        <begin position="1"/>
        <end position="25"/>
    </location>
</feature>
<dbReference type="RefSeq" id="WP_127122881.1">
    <property type="nucleotide sequence ID" value="NZ_BHXQ01000004.1"/>
</dbReference>
<comment type="caution">
    <text evidence="2">The sequence shown here is derived from an EMBL/GenBank/DDBJ whole genome shotgun (WGS) entry which is preliminary data.</text>
</comment>
<evidence type="ECO:0000256" key="1">
    <source>
        <dbReference type="SAM" id="SignalP"/>
    </source>
</evidence>
<accession>A0A401UBE8</accession>
<name>A0A401UBE8_9BACT</name>
<dbReference type="AlphaFoldDB" id="A0A401UBE8"/>
<proteinExistence type="predicted"/>
<keyword evidence="3" id="KW-1185">Reference proteome</keyword>
<protein>
    <recommendedName>
        <fullName evidence="4">Lipocalin-like domain-containing protein</fullName>
    </recommendedName>
</protein>